<dbReference type="SUPFAM" id="SSF53335">
    <property type="entry name" value="S-adenosyl-L-methionine-dependent methyltransferases"/>
    <property type="match status" value="1"/>
</dbReference>
<dbReference type="InterPro" id="IPR029063">
    <property type="entry name" value="SAM-dependent_MTases_sf"/>
</dbReference>
<dbReference type="SMART" id="SM00702">
    <property type="entry name" value="P4Hc"/>
    <property type="match status" value="1"/>
</dbReference>
<proteinExistence type="predicted"/>
<dbReference type="Pfam" id="PF13640">
    <property type="entry name" value="2OG-FeII_Oxy_3"/>
    <property type="match status" value="1"/>
</dbReference>
<evidence type="ECO:0000313" key="5">
    <source>
        <dbReference type="EMBL" id="CAE8587904.1"/>
    </source>
</evidence>
<evidence type="ECO:0000313" key="6">
    <source>
        <dbReference type="Proteomes" id="UP000654075"/>
    </source>
</evidence>
<dbReference type="InterPro" id="IPR019410">
    <property type="entry name" value="Methyltransf_16"/>
</dbReference>
<comment type="caution">
    <text evidence="5">The sequence shown here is derived from an EMBL/GenBank/DDBJ whole genome shotgun (WGS) entry which is preliminary data.</text>
</comment>
<evidence type="ECO:0000256" key="1">
    <source>
        <dbReference type="ARBA" id="ARBA00001961"/>
    </source>
</evidence>
<accession>A0A813DNQ2</accession>
<dbReference type="Pfam" id="PF10294">
    <property type="entry name" value="Methyltransf_16"/>
    <property type="match status" value="1"/>
</dbReference>
<sequence>MTSGILEGGASSLQESAWRLVSASPLVFLYEGFATRSECKSLVEAGTRLRHAIDGGHSELCEALARFGVAHGALGFRRVYCLPGSRKLRAEFDIDDTHQQEPSTGQLLKRFEAAVGDFVGCEPHCDEDSCVLNLTPGREDGAALEGGLHVDTFNDEPRRFATAILYLNDLHAADGGQTVWPAAANAPAEVVEAGKKLLHAGLESTLQPEGGAPAEALEAHAAQVLRAHTGEQDLLSERQGLSLRPRCGSLVVFFTRGLDGKVDPRSWHGSAAVRKHADKWTLQTFKAMPVGKENNDTTCLFAAERASRHIFAARPSLPPIAFRALKATGGRAVLGAQRLVEEVLVLGGGDCRLSLLSAHHVAGPLLEGRLGDLTGLVLWPASIALAQYISEPGRVKLSGRRVLDLGCGCGLLGLVAGTLGRAAEVVLLDASPEAAALAALSLEANGLSPPSFRVVKRSWSEELADLGLFDVILAADVLYPPAGADSETCAQAAKVAASELLAVLGRLLARGGEAFVAVQG</sequence>
<evidence type="ECO:0000256" key="2">
    <source>
        <dbReference type="ARBA" id="ARBA00022964"/>
    </source>
</evidence>
<dbReference type="EMBL" id="CAJNNV010002815">
    <property type="protein sequence ID" value="CAE8587904.1"/>
    <property type="molecule type" value="Genomic_DNA"/>
</dbReference>
<evidence type="ECO:0000259" key="4">
    <source>
        <dbReference type="SMART" id="SM00702"/>
    </source>
</evidence>
<feature type="non-terminal residue" evidence="5">
    <location>
        <position position="1"/>
    </location>
</feature>
<dbReference type="GO" id="GO:0016705">
    <property type="term" value="F:oxidoreductase activity, acting on paired donors, with incorporation or reduction of molecular oxygen"/>
    <property type="evidence" value="ECO:0007669"/>
    <property type="project" value="InterPro"/>
</dbReference>
<reference evidence="5" key="1">
    <citation type="submission" date="2021-02" db="EMBL/GenBank/DDBJ databases">
        <authorList>
            <person name="Dougan E. K."/>
            <person name="Rhodes N."/>
            <person name="Thang M."/>
            <person name="Chan C."/>
        </authorList>
    </citation>
    <scope>NUCLEOTIDE SEQUENCE</scope>
</reference>
<dbReference type="InterPro" id="IPR044862">
    <property type="entry name" value="Pro_4_hyd_alph_FE2OG_OXY"/>
</dbReference>
<feature type="domain" description="Prolyl 4-hydroxylase alpha subunit" evidence="4">
    <location>
        <begin position="25"/>
        <end position="287"/>
    </location>
</feature>
<dbReference type="GO" id="GO:0031418">
    <property type="term" value="F:L-ascorbic acid binding"/>
    <property type="evidence" value="ECO:0007669"/>
    <property type="project" value="InterPro"/>
</dbReference>
<dbReference type="Proteomes" id="UP000654075">
    <property type="component" value="Unassembled WGS sequence"/>
</dbReference>
<dbReference type="OrthoDB" id="442073at2759"/>
<dbReference type="PANTHER" id="PTHR14614">
    <property type="entry name" value="HEPATOCELLULAR CARCINOMA-ASSOCIATED ANTIGEN"/>
    <property type="match status" value="1"/>
</dbReference>
<protein>
    <recommendedName>
        <fullName evidence="4">Prolyl 4-hydroxylase alpha subunit domain-containing protein</fullName>
    </recommendedName>
</protein>
<dbReference type="Gene3D" id="3.40.50.150">
    <property type="entry name" value="Vaccinia Virus protein VP39"/>
    <property type="match status" value="1"/>
</dbReference>
<dbReference type="GO" id="GO:0051213">
    <property type="term" value="F:dioxygenase activity"/>
    <property type="evidence" value="ECO:0007669"/>
    <property type="project" value="UniProtKB-KW"/>
</dbReference>
<gene>
    <name evidence="5" type="ORF">PGLA1383_LOCUS6727</name>
</gene>
<organism evidence="5 6">
    <name type="scientific">Polarella glacialis</name>
    <name type="common">Dinoflagellate</name>
    <dbReference type="NCBI Taxonomy" id="89957"/>
    <lineage>
        <taxon>Eukaryota</taxon>
        <taxon>Sar</taxon>
        <taxon>Alveolata</taxon>
        <taxon>Dinophyceae</taxon>
        <taxon>Suessiales</taxon>
        <taxon>Suessiaceae</taxon>
        <taxon>Polarella</taxon>
    </lineage>
</organism>
<dbReference type="InterPro" id="IPR006620">
    <property type="entry name" value="Pro_4_hyd_alph"/>
</dbReference>
<name>A0A813DNQ2_POLGL</name>
<dbReference type="PANTHER" id="PTHR14614:SF132">
    <property type="entry name" value="PROTEIN-LYSINE METHYLTRANSFERASE C42C1.13"/>
    <property type="match status" value="1"/>
</dbReference>
<keyword evidence="2" id="KW-0223">Dioxygenase</keyword>
<keyword evidence="3" id="KW-0560">Oxidoreductase</keyword>
<dbReference type="AlphaFoldDB" id="A0A813DNQ2"/>
<evidence type="ECO:0000256" key="3">
    <source>
        <dbReference type="ARBA" id="ARBA00023002"/>
    </source>
</evidence>
<dbReference type="GO" id="GO:0005506">
    <property type="term" value="F:iron ion binding"/>
    <property type="evidence" value="ECO:0007669"/>
    <property type="project" value="InterPro"/>
</dbReference>
<comment type="cofactor">
    <cofactor evidence="1">
        <name>L-ascorbate</name>
        <dbReference type="ChEBI" id="CHEBI:38290"/>
    </cofactor>
</comment>
<dbReference type="Gene3D" id="2.60.120.620">
    <property type="entry name" value="q2cbj1_9rhob like domain"/>
    <property type="match status" value="1"/>
</dbReference>
<keyword evidence="6" id="KW-1185">Reference proteome</keyword>